<feature type="region of interest" description="Disordered" evidence="3">
    <location>
        <begin position="332"/>
        <end position="353"/>
    </location>
</feature>
<dbReference type="PROSITE" id="PS51155">
    <property type="entry name" value="CHIT_BIND_RR_2"/>
    <property type="match status" value="2"/>
</dbReference>
<evidence type="ECO:0000256" key="1">
    <source>
        <dbReference type="ARBA" id="ARBA00022460"/>
    </source>
</evidence>
<gene>
    <name evidence="5" type="ORF">RN001_008856</name>
</gene>
<evidence type="ECO:0000256" key="3">
    <source>
        <dbReference type="SAM" id="MobiDB-lite"/>
    </source>
</evidence>
<dbReference type="GO" id="GO:0031012">
    <property type="term" value="C:extracellular matrix"/>
    <property type="evidence" value="ECO:0007669"/>
    <property type="project" value="TreeGrafter"/>
</dbReference>
<dbReference type="PROSITE" id="PS51257">
    <property type="entry name" value="PROKAR_LIPOPROTEIN"/>
    <property type="match status" value="1"/>
</dbReference>
<proteinExistence type="predicted"/>
<dbReference type="GO" id="GO:0005615">
    <property type="term" value="C:extracellular space"/>
    <property type="evidence" value="ECO:0007669"/>
    <property type="project" value="TreeGrafter"/>
</dbReference>
<evidence type="ECO:0000256" key="4">
    <source>
        <dbReference type="SAM" id="SignalP"/>
    </source>
</evidence>
<feature type="chain" id="PRO_5042897438" description="Histidine-rich glycoprotein-like" evidence="4">
    <location>
        <begin position="18"/>
        <end position="413"/>
    </location>
</feature>
<keyword evidence="4" id="KW-0732">Signal</keyword>
<dbReference type="AlphaFoldDB" id="A0AAN7SRI6"/>
<evidence type="ECO:0000313" key="5">
    <source>
        <dbReference type="EMBL" id="KAK4880710.1"/>
    </source>
</evidence>
<keyword evidence="6" id="KW-1185">Reference proteome</keyword>
<dbReference type="PANTHER" id="PTHR12236:SF95">
    <property type="entry name" value="CUTICULAR PROTEIN 76BD, ISOFORM C-RELATED"/>
    <property type="match status" value="1"/>
</dbReference>
<feature type="signal peptide" evidence="4">
    <location>
        <begin position="1"/>
        <end position="17"/>
    </location>
</feature>
<keyword evidence="1 2" id="KW-0193">Cuticle</keyword>
<dbReference type="InterPro" id="IPR031311">
    <property type="entry name" value="CHIT_BIND_RR_consensus"/>
</dbReference>
<sequence length="413" mass="46066">MFFKLALISCVVAACYAQYGSHGHGHGHGGSSYSSLTHHGHNSYGAHNAHNAHGAHGLNYNIAHGHEQGHGHGHGHDYGHHVDYHAHPKYDFKYGVSDKHTHDYHSQQESRDGDKVHGEYSLHEADGTIRIVKYTADHKNGFNAEVIRKGHALHPETHVQPAFVAHAHHDGHSHGHAIISCVVAVSLAQYGNHGHGYGSHYSVSCDHGNARNDQHAYGNYKTHDAHNAHNDNEAHNAHSVYEAYNVHDAHSLNYNNAHEYKPEQGHSHGHKYGHYSLGGHAQTDHSEQGHSHGHEYGHYSLGGHAQADHSDHGHVHHVDYYTHPKYNFKYGVSDKHTHDHHSQHESRDGDKVHGEYSLHEADGTIRIVKYTSDHKNGFNAEVIRKGHAVHPETHVKPAFVAHAHHNSHNHDHY</sequence>
<name>A0AAN7SRI6_9COLE</name>
<comment type="caution">
    <text evidence="5">The sequence shown here is derived from an EMBL/GenBank/DDBJ whole genome shotgun (WGS) entry which is preliminary data.</text>
</comment>
<dbReference type="InterPro" id="IPR051217">
    <property type="entry name" value="Insect_Cuticle_Struc_Prot"/>
</dbReference>
<dbReference type="PROSITE" id="PS00233">
    <property type="entry name" value="CHIT_BIND_RR_1"/>
    <property type="match status" value="1"/>
</dbReference>
<dbReference type="PRINTS" id="PR00947">
    <property type="entry name" value="CUTICLE"/>
</dbReference>
<reference evidence="6" key="1">
    <citation type="submission" date="2023-01" db="EMBL/GenBank/DDBJ databases">
        <title>Key to firefly adult light organ development and bioluminescence: homeobox transcription factors regulate luciferase expression and transportation to peroxisome.</title>
        <authorList>
            <person name="Fu X."/>
        </authorList>
    </citation>
    <scope>NUCLEOTIDE SEQUENCE [LARGE SCALE GENOMIC DNA]</scope>
</reference>
<dbReference type="PANTHER" id="PTHR12236">
    <property type="entry name" value="STRUCTURAL CONTITUENT OF CUTICLE"/>
    <property type="match status" value="1"/>
</dbReference>
<organism evidence="5 6">
    <name type="scientific">Aquatica leii</name>
    <dbReference type="NCBI Taxonomy" id="1421715"/>
    <lineage>
        <taxon>Eukaryota</taxon>
        <taxon>Metazoa</taxon>
        <taxon>Ecdysozoa</taxon>
        <taxon>Arthropoda</taxon>
        <taxon>Hexapoda</taxon>
        <taxon>Insecta</taxon>
        <taxon>Pterygota</taxon>
        <taxon>Neoptera</taxon>
        <taxon>Endopterygota</taxon>
        <taxon>Coleoptera</taxon>
        <taxon>Polyphaga</taxon>
        <taxon>Elateriformia</taxon>
        <taxon>Elateroidea</taxon>
        <taxon>Lampyridae</taxon>
        <taxon>Luciolinae</taxon>
        <taxon>Aquatica</taxon>
    </lineage>
</organism>
<evidence type="ECO:0000313" key="6">
    <source>
        <dbReference type="Proteomes" id="UP001353858"/>
    </source>
</evidence>
<evidence type="ECO:0008006" key="7">
    <source>
        <dbReference type="Google" id="ProtNLM"/>
    </source>
</evidence>
<dbReference type="Proteomes" id="UP001353858">
    <property type="component" value="Unassembled WGS sequence"/>
</dbReference>
<dbReference type="InterPro" id="IPR000618">
    <property type="entry name" value="Insect_cuticle"/>
</dbReference>
<dbReference type="EMBL" id="JARPUR010000003">
    <property type="protein sequence ID" value="KAK4880710.1"/>
    <property type="molecule type" value="Genomic_DNA"/>
</dbReference>
<protein>
    <recommendedName>
        <fullName evidence="7">Histidine-rich glycoprotein-like</fullName>
    </recommendedName>
</protein>
<dbReference type="GO" id="GO:0042302">
    <property type="term" value="F:structural constituent of cuticle"/>
    <property type="evidence" value="ECO:0007669"/>
    <property type="project" value="UniProtKB-UniRule"/>
</dbReference>
<accession>A0AAN7SRI6</accession>
<evidence type="ECO:0000256" key="2">
    <source>
        <dbReference type="PROSITE-ProRule" id="PRU00497"/>
    </source>
</evidence>
<dbReference type="Pfam" id="PF00379">
    <property type="entry name" value="Chitin_bind_4"/>
    <property type="match status" value="2"/>
</dbReference>